<evidence type="ECO:0008006" key="5">
    <source>
        <dbReference type="Google" id="ProtNLM"/>
    </source>
</evidence>
<organism evidence="3 4">
    <name type="scientific">Aquimarina rubra</name>
    <dbReference type="NCBI Taxonomy" id="1920033"/>
    <lineage>
        <taxon>Bacteria</taxon>
        <taxon>Pseudomonadati</taxon>
        <taxon>Bacteroidota</taxon>
        <taxon>Flavobacteriia</taxon>
        <taxon>Flavobacteriales</taxon>
        <taxon>Flavobacteriaceae</taxon>
        <taxon>Aquimarina</taxon>
    </lineage>
</organism>
<dbReference type="Proteomes" id="UP001597319">
    <property type="component" value="Unassembled WGS sequence"/>
</dbReference>
<feature type="transmembrane region" description="Helical" evidence="2">
    <location>
        <begin position="45"/>
        <end position="69"/>
    </location>
</feature>
<accession>A0ABW5LCA7</accession>
<sequence length="206" mass="24004">MPDIKNEDLLSLHYQIEKAEVEQGKLEDLLNERSAELKKNRASKVMLKVLCSFLLISTIALLIYTIFWVDDNNAKNTFVKNKELPSFQSEIDVLKNQLKDLEKGQKDLQNIKDLYLYRSLINRDTVYSVQIQSFTKDKVSPLVSEKFTNALFYSDTSYFKLSLGIFETLSEAQEFRKILLQSGIIDRNIFVISYQDGKRIRIENPF</sequence>
<name>A0ABW5LCA7_9FLAO</name>
<evidence type="ECO:0000313" key="4">
    <source>
        <dbReference type="Proteomes" id="UP001597319"/>
    </source>
</evidence>
<gene>
    <name evidence="3" type="ORF">ACFSR1_07575</name>
</gene>
<keyword evidence="1" id="KW-0175">Coiled coil</keyword>
<reference evidence="4" key="1">
    <citation type="journal article" date="2019" name="Int. J. Syst. Evol. Microbiol.">
        <title>The Global Catalogue of Microorganisms (GCM) 10K type strain sequencing project: providing services to taxonomists for standard genome sequencing and annotation.</title>
        <authorList>
            <consortium name="The Broad Institute Genomics Platform"/>
            <consortium name="The Broad Institute Genome Sequencing Center for Infectious Disease"/>
            <person name="Wu L."/>
            <person name="Ma J."/>
        </authorList>
    </citation>
    <scope>NUCLEOTIDE SEQUENCE [LARGE SCALE GENOMIC DNA]</scope>
    <source>
        <strain evidence="4">KCTC 52274</strain>
    </source>
</reference>
<keyword evidence="2" id="KW-0812">Transmembrane</keyword>
<proteinExistence type="predicted"/>
<feature type="coiled-coil region" evidence="1">
    <location>
        <begin position="84"/>
        <end position="114"/>
    </location>
</feature>
<keyword evidence="2" id="KW-1133">Transmembrane helix</keyword>
<keyword evidence="4" id="KW-1185">Reference proteome</keyword>
<protein>
    <recommendedName>
        <fullName evidence="5">SPOR domain-containing protein</fullName>
    </recommendedName>
</protein>
<dbReference type="RefSeq" id="WP_378291199.1">
    <property type="nucleotide sequence ID" value="NZ_JBHULE010000008.1"/>
</dbReference>
<keyword evidence="2" id="KW-0472">Membrane</keyword>
<evidence type="ECO:0000313" key="3">
    <source>
        <dbReference type="EMBL" id="MFD2562530.1"/>
    </source>
</evidence>
<evidence type="ECO:0000256" key="1">
    <source>
        <dbReference type="SAM" id="Coils"/>
    </source>
</evidence>
<comment type="caution">
    <text evidence="3">The sequence shown here is derived from an EMBL/GenBank/DDBJ whole genome shotgun (WGS) entry which is preliminary data.</text>
</comment>
<evidence type="ECO:0000256" key="2">
    <source>
        <dbReference type="SAM" id="Phobius"/>
    </source>
</evidence>
<dbReference type="EMBL" id="JBHULE010000008">
    <property type="protein sequence ID" value="MFD2562530.1"/>
    <property type="molecule type" value="Genomic_DNA"/>
</dbReference>